<reference evidence="3" key="1">
    <citation type="submission" date="2019-06" db="EMBL/GenBank/DDBJ databases">
        <title>Gordonia isolated from sludge of a wastewater treatment plant.</title>
        <authorList>
            <person name="Tamura T."/>
            <person name="Aoyama K."/>
            <person name="Kang Y."/>
            <person name="Saito S."/>
            <person name="Akiyama N."/>
            <person name="Yazawa K."/>
            <person name="Gonoi T."/>
            <person name="Mikami Y."/>
        </authorList>
    </citation>
    <scope>NUCLEOTIDE SEQUENCE [LARGE SCALE GENOMIC DNA]</scope>
    <source>
        <strain evidence="3">NBRC 107696</strain>
    </source>
</reference>
<evidence type="ECO:0000256" key="1">
    <source>
        <dbReference type="SAM" id="SignalP"/>
    </source>
</evidence>
<dbReference type="OrthoDB" id="4382232at2"/>
<protein>
    <recommendedName>
        <fullName evidence="4">Bacterial Ig-like domain-containing protein</fullName>
    </recommendedName>
</protein>
<accession>A0A7I9V9K0</accession>
<dbReference type="AlphaFoldDB" id="A0A7I9V9K0"/>
<evidence type="ECO:0000313" key="2">
    <source>
        <dbReference type="EMBL" id="GEE02017.1"/>
    </source>
</evidence>
<dbReference type="EMBL" id="BJOV01000005">
    <property type="protein sequence ID" value="GEE02017.1"/>
    <property type="molecule type" value="Genomic_DNA"/>
</dbReference>
<evidence type="ECO:0008006" key="4">
    <source>
        <dbReference type="Google" id="ProtNLM"/>
    </source>
</evidence>
<organism evidence="2 3">
    <name type="scientific">Gordonia spumicola</name>
    <dbReference type="NCBI Taxonomy" id="589161"/>
    <lineage>
        <taxon>Bacteria</taxon>
        <taxon>Bacillati</taxon>
        <taxon>Actinomycetota</taxon>
        <taxon>Actinomycetes</taxon>
        <taxon>Mycobacteriales</taxon>
        <taxon>Gordoniaceae</taxon>
        <taxon>Gordonia</taxon>
    </lineage>
</organism>
<keyword evidence="3" id="KW-1185">Reference proteome</keyword>
<keyword evidence="1" id="KW-0732">Signal</keyword>
<comment type="caution">
    <text evidence="2">The sequence shown here is derived from an EMBL/GenBank/DDBJ whole genome shotgun (WGS) entry which is preliminary data.</text>
</comment>
<proteinExistence type="predicted"/>
<sequence>MHVKTSPNALVRRAATAVVTTAVAASLVGAPPAAHADVVGPVSGQSDAASFQRSVDGPTLVRGEVERGDVVTITNKLTRFGAWLIYWVKDTHPTCLEAVPNTSTWTVNGKTYTNRLDGPGTKVPGEFSSGPGWAMIDPPAANSWQADPLIWTQDYLVGSSCELGPLNSGGLEWDSTWVGESGSTRPYVGPMLTVIAGRPSITINPTDAMAANDVQITVKHPEGRPGSSVDLTIDGAIVDGCANLTLDANRRVTCTWVPKRKGDYTVRAVVGGSNPTTIVQKVHVSESPGGSVSGLPGLDTGSAYTGSLGGLSGS</sequence>
<feature type="signal peptide" evidence="1">
    <location>
        <begin position="1"/>
        <end position="36"/>
    </location>
</feature>
<name>A0A7I9V9K0_9ACTN</name>
<gene>
    <name evidence="2" type="ORF">nbrc107696_24630</name>
</gene>
<evidence type="ECO:0000313" key="3">
    <source>
        <dbReference type="Proteomes" id="UP000444960"/>
    </source>
</evidence>
<dbReference type="Proteomes" id="UP000444960">
    <property type="component" value="Unassembled WGS sequence"/>
</dbReference>
<feature type="chain" id="PRO_5029905117" description="Bacterial Ig-like domain-containing protein" evidence="1">
    <location>
        <begin position="37"/>
        <end position="314"/>
    </location>
</feature>